<proteinExistence type="predicted"/>
<name>A0A074ZDQ5_OPIVI</name>
<dbReference type="OrthoDB" id="424465at2759"/>
<dbReference type="RefSeq" id="XP_009170810.1">
    <property type="nucleotide sequence ID" value="XM_009172546.1"/>
</dbReference>
<gene>
    <name evidence="1" type="ORF">T265_07103</name>
</gene>
<protein>
    <submittedName>
        <fullName evidence="1">Uncharacterized protein</fullName>
    </submittedName>
</protein>
<dbReference type="AlphaFoldDB" id="A0A074ZDQ5"/>
<dbReference type="CTD" id="20321282"/>
<dbReference type="EMBL" id="KL596777">
    <property type="protein sequence ID" value="KER25421.1"/>
    <property type="molecule type" value="Genomic_DNA"/>
</dbReference>
<organism evidence="1 2">
    <name type="scientific">Opisthorchis viverrini</name>
    <name type="common">Southeast Asian liver fluke</name>
    <dbReference type="NCBI Taxonomy" id="6198"/>
    <lineage>
        <taxon>Eukaryota</taxon>
        <taxon>Metazoa</taxon>
        <taxon>Spiralia</taxon>
        <taxon>Lophotrochozoa</taxon>
        <taxon>Platyhelminthes</taxon>
        <taxon>Trematoda</taxon>
        <taxon>Digenea</taxon>
        <taxon>Opisthorchiida</taxon>
        <taxon>Opisthorchiata</taxon>
        <taxon>Opisthorchiidae</taxon>
        <taxon>Opisthorchis</taxon>
    </lineage>
</organism>
<keyword evidence="2" id="KW-1185">Reference proteome</keyword>
<evidence type="ECO:0000313" key="1">
    <source>
        <dbReference type="EMBL" id="KER25421.1"/>
    </source>
</evidence>
<accession>A0A074ZDQ5</accession>
<sequence length="113" mass="12767">MFSNIVATGFEDRYNVRVTPLLGARWLKWLEYESTDLNVRGSKPTPASRFPLSRLSQPTSLIPKEGKHWTRVSVLLELISSGYPMAVLGFELRKSDVRSERVTTVPPAHVGRI</sequence>
<reference evidence="1 2" key="1">
    <citation type="submission" date="2013-11" db="EMBL/GenBank/DDBJ databases">
        <title>Opisthorchis viverrini - life in the bile duct.</title>
        <authorList>
            <person name="Young N.D."/>
            <person name="Nagarajan N."/>
            <person name="Lin S.J."/>
            <person name="Korhonen P.K."/>
            <person name="Jex A.R."/>
            <person name="Hall R.S."/>
            <person name="Safavi-Hemami H."/>
            <person name="Kaewkong W."/>
            <person name="Bertrand D."/>
            <person name="Gao S."/>
            <person name="Seet Q."/>
            <person name="Wongkham S."/>
            <person name="Teh B.T."/>
            <person name="Wongkham C."/>
            <person name="Intapan P.M."/>
            <person name="Maleewong W."/>
            <person name="Yang X."/>
            <person name="Hu M."/>
            <person name="Wang Z."/>
            <person name="Hofmann A."/>
            <person name="Sternberg P.W."/>
            <person name="Tan P."/>
            <person name="Wang J."/>
            <person name="Gasser R.B."/>
        </authorList>
    </citation>
    <scope>NUCLEOTIDE SEQUENCE [LARGE SCALE GENOMIC DNA]</scope>
</reference>
<dbReference type="Proteomes" id="UP000054324">
    <property type="component" value="Unassembled WGS sequence"/>
</dbReference>
<dbReference type="KEGG" id="ovi:T265_07103"/>
<dbReference type="GeneID" id="20321282"/>
<evidence type="ECO:0000313" key="2">
    <source>
        <dbReference type="Proteomes" id="UP000054324"/>
    </source>
</evidence>